<dbReference type="InterPro" id="IPR044824">
    <property type="entry name" value="MAIN-like"/>
</dbReference>
<dbReference type="PANTHER" id="PTHR46033:SF8">
    <property type="entry name" value="PROTEIN MAINTENANCE OF MERISTEMS-LIKE"/>
    <property type="match status" value="1"/>
</dbReference>
<keyword evidence="3" id="KW-1185">Reference proteome</keyword>
<evidence type="ECO:0000313" key="2">
    <source>
        <dbReference type="EMBL" id="KAK5842062.1"/>
    </source>
</evidence>
<comment type="caution">
    <text evidence="2">The sequence shown here is derived from an EMBL/GenBank/DDBJ whole genome shotgun (WGS) entry which is preliminary data.</text>
</comment>
<accession>A0ABR0QT69</accession>
<proteinExistence type="predicted"/>
<name>A0ABR0QT69_GOSAR</name>
<organism evidence="2 3">
    <name type="scientific">Gossypium arboreum</name>
    <name type="common">Tree cotton</name>
    <name type="synonym">Gossypium nanking</name>
    <dbReference type="NCBI Taxonomy" id="29729"/>
    <lineage>
        <taxon>Eukaryota</taxon>
        <taxon>Viridiplantae</taxon>
        <taxon>Streptophyta</taxon>
        <taxon>Embryophyta</taxon>
        <taxon>Tracheophyta</taxon>
        <taxon>Spermatophyta</taxon>
        <taxon>Magnoliopsida</taxon>
        <taxon>eudicotyledons</taxon>
        <taxon>Gunneridae</taxon>
        <taxon>Pentapetalae</taxon>
        <taxon>rosids</taxon>
        <taxon>malvids</taxon>
        <taxon>Malvales</taxon>
        <taxon>Malvaceae</taxon>
        <taxon>Malvoideae</taxon>
        <taxon>Gossypium</taxon>
    </lineage>
</organism>
<sequence>MFHLPFGECTFTLDDVSLQIGLQIDGNVITGPIVSAGWSATCEQLLGNVPNRFRGSQIEMRWLYDNFQTIKASTSDVEKEQFARTFILRLIGGLLMADKFCNLVHLKWLLQLVNLREAGRLSWRSAVLATLYQEMCLAMIPRKN</sequence>
<gene>
    <name evidence="2" type="ORF">PVK06_004390</name>
</gene>
<reference evidence="2 3" key="1">
    <citation type="submission" date="2023-03" db="EMBL/GenBank/DDBJ databases">
        <title>WGS of Gossypium arboreum.</title>
        <authorList>
            <person name="Yu D."/>
        </authorList>
    </citation>
    <scope>NUCLEOTIDE SEQUENCE [LARGE SCALE GENOMIC DNA]</scope>
    <source>
        <tissue evidence="2">Leaf</tissue>
    </source>
</reference>
<dbReference type="EMBL" id="JARKNE010000002">
    <property type="protein sequence ID" value="KAK5842062.1"/>
    <property type="molecule type" value="Genomic_DNA"/>
</dbReference>
<evidence type="ECO:0000313" key="3">
    <source>
        <dbReference type="Proteomes" id="UP001358586"/>
    </source>
</evidence>
<feature type="domain" description="Aminotransferase-like plant mobile" evidence="1">
    <location>
        <begin position="2"/>
        <end position="138"/>
    </location>
</feature>
<dbReference type="Pfam" id="PF10536">
    <property type="entry name" value="PMD"/>
    <property type="match status" value="1"/>
</dbReference>
<dbReference type="InterPro" id="IPR019557">
    <property type="entry name" value="AminoTfrase-like_pln_mobile"/>
</dbReference>
<evidence type="ECO:0000259" key="1">
    <source>
        <dbReference type="Pfam" id="PF10536"/>
    </source>
</evidence>
<dbReference type="Proteomes" id="UP001358586">
    <property type="component" value="Chromosome 2"/>
</dbReference>
<protein>
    <recommendedName>
        <fullName evidence="1">Aminotransferase-like plant mobile domain-containing protein</fullName>
    </recommendedName>
</protein>
<dbReference type="PANTHER" id="PTHR46033">
    <property type="entry name" value="PROTEIN MAIN-LIKE 2"/>
    <property type="match status" value="1"/>
</dbReference>